<evidence type="ECO:0000313" key="2">
    <source>
        <dbReference type="Proteomes" id="UP000198870"/>
    </source>
</evidence>
<protein>
    <recommendedName>
        <fullName evidence="3">HEAT repeat-containing protein</fullName>
    </recommendedName>
</protein>
<proteinExistence type="predicted"/>
<keyword evidence="2" id="KW-1185">Reference proteome</keyword>
<dbReference type="Proteomes" id="UP000198870">
    <property type="component" value="Unassembled WGS sequence"/>
</dbReference>
<sequence>MPHKKMIWKAFERAGVLESEDEKIKEFLAFLKNTPASCWIEVIPEFREHHEACFDTIVPILAEMDDPLIQSVLVKHADMAHPRERALVRKMADTVDPDRHPALIKQMSRLNDTSVTRRLQQRRLPKKFAPLITKSQT</sequence>
<dbReference type="EMBL" id="FMUX01000024">
    <property type="protein sequence ID" value="SCY82433.1"/>
    <property type="molecule type" value="Genomic_DNA"/>
</dbReference>
<dbReference type="STRING" id="419481.SAMN05216233_12430"/>
<evidence type="ECO:0008006" key="3">
    <source>
        <dbReference type="Google" id="ProtNLM"/>
    </source>
</evidence>
<name>A0A1G5J248_9BACT</name>
<dbReference type="AlphaFoldDB" id="A0A1G5J248"/>
<reference evidence="1 2" key="1">
    <citation type="submission" date="2016-10" db="EMBL/GenBank/DDBJ databases">
        <authorList>
            <person name="de Groot N.N."/>
        </authorList>
    </citation>
    <scope>NUCLEOTIDE SEQUENCE [LARGE SCALE GENOMIC DNA]</scope>
    <source>
        <strain evidence="1 2">AA1</strain>
    </source>
</reference>
<gene>
    <name evidence="1" type="ORF">SAMN05216233_12430</name>
</gene>
<evidence type="ECO:0000313" key="1">
    <source>
        <dbReference type="EMBL" id="SCY82433.1"/>
    </source>
</evidence>
<accession>A0A1G5J248</accession>
<dbReference type="RefSeq" id="WP_092214686.1">
    <property type="nucleotide sequence ID" value="NZ_FMUX01000024.1"/>
</dbReference>
<organism evidence="1 2">
    <name type="scientific">Desulfoluna spongiiphila</name>
    <dbReference type="NCBI Taxonomy" id="419481"/>
    <lineage>
        <taxon>Bacteria</taxon>
        <taxon>Pseudomonadati</taxon>
        <taxon>Thermodesulfobacteriota</taxon>
        <taxon>Desulfobacteria</taxon>
        <taxon>Desulfobacterales</taxon>
        <taxon>Desulfolunaceae</taxon>
        <taxon>Desulfoluna</taxon>
    </lineage>
</organism>